<gene>
    <name evidence="2" type="ORF">J1605_003900</name>
</gene>
<reference evidence="2 3" key="1">
    <citation type="submission" date="2022-11" db="EMBL/GenBank/DDBJ databases">
        <title>Whole genome sequence of Eschrichtius robustus ER-17-0199.</title>
        <authorList>
            <person name="Bruniche-Olsen A."/>
            <person name="Black A.N."/>
            <person name="Fields C.J."/>
            <person name="Walden K."/>
            <person name="Dewoody J.A."/>
        </authorList>
    </citation>
    <scope>NUCLEOTIDE SEQUENCE [LARGE SCALE GENOMIC DNA]</scope>
    <source>
        <strain evidence="2">ER-17-0199</strain>
        <tissue evidence="2">Blubber</tissue>
    </source>
</reference>
<feature type="compositionally biased region" description="Acidic residues" evidence="1">
    <location>
        <begin position="206"/>
        <end position="222"/>
    </location>
</feature>
<dbReference type="Proteomes" id="UP001159641">
    <property type="component" value="Unassembled WGS sequence"/>
</dbReference>
<feature type="compositionally biased region" description="Polar residues" evidence="1">
    <location>
        <begin position="156"/>
        <end position="165"/>
    </location>
</feature>
<evidence type="ECO:0000313" key="2">
    <source>
        <dbReference type="EMBL" id="KAJ8792932.1"/>
    </source>
</evidence>
<evidence type="ECO:0000313" key="3">
    <source>
        <dbReference type="Proteomes" id="UP001159641"/>
    </source>
</evidence>
<evidence type="ECO:0000256" key="1">
    <source>
        <dbReference type="SAM" id="MobiDB-lite"/>
    </source>
</evidence>
<name>A0AB34HJ86_ESCRO</name>
<organism evidence="2 3">
    <name type="scientific">Eschrichtius robustus</name>
    <name type="common">California gray whale</name>
    <name type="synonym">Eschrichtius gibbosus</name>
    <dbReference type="NCBI Taxonomy" id="9764"/>
    <lineage>
        <taxon>Eukaryota</taxon>
        <taxon>Metazoa</taxon>
        <taxon>Chordata</taxon>
        <taxon>Craniata</taxon>
        <taxon>Vertebrata</taxon>
        <taxon>Euteleostomi</taxon>
        <taxon>Mammalia</taxon>
        <taxon>Eutheria</taxon>
        <taxon>Laurasiatheria</taxon>
        <taxon>Artiodactyla</taxon>
        <taxon>Whippomorpha</taxon>
        <taxon>Cetacea</taxon>
        <taxon>Mysticeti</taxon>
        <taxon>Eschrichtiidae</taxon>
        <taxon>Eschrichtius</taxon>
    </lineage>
</organism>
<dbReference type="AlphaFoldDB" id="A0AB34HJ86"/>
<dbReference type="EMBL" id="JAIQCJ010001054">
    <property type="protein sequence ID" value="KAJ8792932.1"/>
    <property type="molecule type" value="Genomic_DNA"/>
</dbReference>
<keyword evidence="3" id="KW-1185">Reference proteome</keyword>
<proteinExistence type="predicted"/>
<protein>
    <submittedName>
        <fullName evidence="2">Uncharacterized protein</fullName>
    </submittedName>
</protein>
<comment type="caution">
    <text evidence="2">The sequence shown here is derived from an EMBL/GenBank/DDBJ whole genome shotgun (WGS) entry which is preliminary data.</text>
</comment>
<feature type="compositionally biased region" description="Gly residues" evidence="1">
    <location>
        <begin position="166"/>
        <end position="187"/>
    </location>
</feature>
<feature type="region of interest" description="Disordered" evidence="1">
    <location>
        <begin position="82"/>
        <end position="106"/>
    </location>
</feature>
<feature type="region of interest" description="Disordered" evidence="1">
    <location>
        <begin position="156"/>
        <end position="240"/>
    </location>
</feature>
<sequence length="240" mass="24758">MVMGLGGAPSATEGVLDKASFLCDRDRGGQSHLEAGCSVDVERTLGALVCPCSRPGMGPRPEPQVSRCSQCCPEATFGEQEVARRASHPRPGEQGGAQESARPPPASRLLSKILSECEDADEIEYLVDGSWCPIRAEKERSCSPQCPILVLGTSDANGLPSTPNVNGGGGGALGGSGGGGGTAGGVENGKPGADVVDLTLDSSSSSEEDEDEDEEDEDEDEEGPRPKRRCPFQKGLVSAC</sequence>
<accession>A0AB34HJ86</accession>